<proteinExistence type="predicted"/>
<keyword evidence="1" id="KW-1133">Transmembrane helix</keyword>
<keyword evidence="3" id="KW-1185">Reference proteome</keyword>
<dbReference type="EMBL" id="JAVHJS010000006">
    <property type="protein sequence ID" value="KAK2854457.1"/>
    <property type="molecule type" value="Genomic_DNA"/>
</dbReference>
<dbReference type="AlphaFoldDB" id="A0AA88NE11"/>
<keyword evidence="1" id="KW-0472">Membrane</keyword>
<keyword evidence="1" id="KW-0812">Transmembrane</keyword>
<accession>A0AA88NE11</accession>
<reference evidence="2" key="1">
    <citation type="submission" date="2023-08" db="EMBL/GenBank/DDBJ databases">
        <title>Pelteobagrus vachellii genome.</title>
        <authorList>
            <person name="Liu H."/>
        </authorList>
    </citation>
    <scope>NUCLEOTIDE SEQUENCE</scope>
    <source>
        <strain evidence="2">PRFRI_2022a</strain>
        <tissue evidence="2">Muscle</tissue>
    </source>
</reference>
<evidence type="ECO:0000313" key="3">
    <source>
        <dbReference type="Proteomes" id="UP001187315"/>
    </source>
</evidence>
<name>A0AA88NE11_TACVA</name>
<feature type="transmembrane region" description="Helical" evidence="1">
    <location>
        <begin position="42"/>
        <end position="60"/>
    </location>
</feature>
<protein>
    <recommendedName>
        <fullName evidence="4">Transmembrane protein 204</fullName>
    </recommendedName>
</protein>
<feature type="transmembrane region" description="Helical" evidence="1">
    <location>
        <begin position="72"/>
        <end position="94"/>
    </location>
</feature>
<evidence type="ECO:0000313" key="2">
    <source>
        <dbReference type="EMBL" id="KAK2854457.1"/>
    </source>
</evidence>
<organism evidence="2 3">
    <name type="scientific">Tachysurus vachellii</name>
    <name type="common">Darkbarbel catfish</name>
    <name type="synonym">Pelteobagrus vachellii</name>
    <dbReference type="NCBI Taxonomy" id="175792"/>
    <lineage>
        <taxon>Eukaryota</taxon>
        <taxon>Metazoa</taxon>
        <taxon>Chordata</taxon>
        <taxon>Craniata</taxon>
        <taxon>Vertebrata</taxon>
        <taxon>Euteleostomi</taxon>
        <taxon>Actinopterygii</taxon>
        <taxon>Neopterygii</taxon>
        <taxon>Teleostei</taxon>
        <taxon>Ostariophysi</taxon>
        <taxon>Siluriformes</taxon>
        <taxon>Bagridae</taxon>
        <taxon>Tachysurus</taxon>
    </lineage>
</organism>
<dbReference type="InterPro" id="IPR038992">
    <property type="entry name" value="TMEM204"/>
</dbReference>
<gene>
    <name evidence="2" type="ORF">Q7C36_006326</name>
</gene>
<dbReference type="Proteomes" id="UP001187315">
    <property type="component" value="Unassembled WGS sequence"/>
</dbReference>
<dbReference type="PANTHER" id="PTHR14627">
    <property type="entry name" value="TRANSMEMBRANE PROTEIN 204"/>
    <property type="match status" value="1"/>
</dbReference>
<comment type="caution">
    <text evidence="2">The sequence shown here is derived from an EMBL/GenBank/DDBJ whole genome shotgun (WGS) entry which is preliminary data.</text>
</comment>
<sequence length="129" mass="14364">MMRACNLMATVALAVGQLIFLLGILKIKCITQDSPWWEEAIAALFQLASFVLVIGLVSFYRIGPYTHLSYSCYVNIAACLLATLAAALLIWNILHRRDDCRGPPVIVISRSLAMNFTPRIDNEYVESPC</sequence>
<dbReference type="PANTHER" id="PTHR14627:SF0">
    <property type="entry name" value="TRANSMEMBRANE PROTEIN 204"/>
    <property type="match status" value="1"/>
</dbReference>
<evidence type="ECO:0008006" key="4">
    <source>
        <dbReference type="Google" id="ProtNLM"/>
    </source>
</evidence>
<evidence type="ECO:0000256" key="1">
    <source>
        <dbReference type="SAM" id="Phobius"/>
    </source>
</evidence>